<feature type="compositionally biased region" description="Basic residues" evidence="13">
    <location>
        <begin position="32"/>
        <end position="41"/>
    </location>
</feature>
<dbReference type="PROSITE" id="PS51192">
    <property type="entry name" value="HELICASE_ATP_BIND_1"/>
    <property type="match status" value="1"/>
</dbReference>
<dbReference type="EMBL" id="OIVN01001113">
    <property type="protein sequence ID" value="SPC90001.1"/>
    <property type="molecule type" value="Genomic_DNA"/>
</dbReference>
<evidence type="ECO:0000256" key="4">
    <source>
        <dbReference type="ARBA" id="ARBA00022801"/>
    </source>
</evidence>
<evidence type="ECO:0000313" key="17">
    <source>
        <dbReference type="EMBL" id="SPC90001.1"/>
    </source>
</evidence>
<evidence type="ECO:0000256" key="8">
    <source>
        <dbReference type="ARBA" id="ARBA00023235"/>
    </source>
</evidence>
<feature type="compositionally biased region" description="Pro residues" evidence="13">
    <location>
        <begin position="17"/>
        <end position="31"/>
    </location>
</feature>
<dbReference type="Pfam" id="PF00270">
    <property type="entry name" value="DEAD"/>
    <property type="match status" value="1"/>
</dbReference>
<evidence type="ECO:0000256" key="13">
    <source>
        <dbReference type="SAM" id="MobiDB-lite"/>
    </source>
</evidence>
<keyword evidence="5" id="KW-0347">Helicase</keyword>
<dbReference type="Pfam" id="PF00271">
    <property type="entry name" value="Helicase_C"/>
    <property type="match status" value="1"/>
</dbReference>
<dbReference type="SUPFAM" id="SSF52540">
    <property type="entry name" value="P-loop containing nucleoside triphosphate hydrolases"/>
    <property type="match status" value="1"/>
</dbReference>
<evidence type="ECO:0000256" key="9">
    <source>
        <dbReference type="ARBA" id="ARBA00023242"/>
    </source>
</evidence>
<feature type="compositionally biased region" description="Polar residues" evidence="13">
    <location>
        <begin position="88"/>
        <end position="103"/>
    </location>
</feature>
<feature type="transmembrane region" description="Helical" evidence="14">
    <location>
        <begin position="437"/>
        <end position="459"/>
    </location>
</feature>
<evidence type="ECO:0000256" key="14">
    <source>
        <dbReference type="SAM" id="Phobius"/>
    </source>
</evidence>
<feature type="compositionally biased region" description="Polar residues" evidence="13">
    <location>
        <begin position="42"/>
        <end position="54"/>
    </location>
</feature>
<comment type="catalytic activity">
    <reaction evidence="10">
        <text>Couples ATP hydrolysis with the unwinding of duplex DNA by translocating in the 3'-5' direction.</text>
        <dbReference type="EC" id="5.6.2.4"/>
    </reaction>
</comment>
<feature type="compositionally biased region" description="Pro residues" evidence="13">
    <location>
        <begin position="64"/>
        <end position="74"/>
    </location>
</feature>
<keyword evidence="14" id="KW-0812">Transmembrane</keyword>
<keyword evidence="9" id="KW-0539">Nucleus</keyword>
<comment type="catalytic activity">
    <reaction evidence="12">
        <text>ATP + H2O = ADP + phosphate + H(+)</text>
        <dbReference type="Rhea" id="RHEA:13065"/>
        <dbReference type="ChEBI" id="CHEBI:15377"/>
        <dbReference type="ChEBI" id="CHEBI:15378"/>
        <dbReference type="ChEBI" id="CHEBI:30616"/>
        <dbReference type="ChEBI" id="CHEBI:43474"/>
        <dbReference type="ChEBI" id="CHEBI:456216"/>
    </reaction>
</comment>
<evidence type="ECO:0000256" key="3">
    <source>
        <dbReference type="ARBA" id="ARBA00022741"/>
    </source>
</evidence>
<feature type="domain" description="Helicase C-terminal" evidence="16">
    <location>
        <begin position="432"/>
        <end position="590"/>
    </location>
</feature>
<keyword evidence="14" id="KW-1133">Transmembrane helix</keyword>
<evidence type="ECO:0000259" key="16">
    <source>
        <dbReference type="PROSITE" id="PS51194"/>
    </source>
</evidence>
<evidence type="ECO:0000256" key="6">
    <source>
        <dbReference type="ARBA" id="ARBA00022840"/>
    </source>
</evidence>
<sequence>MESDSDSDGSHISATPPRDPYPPPQPPPPPRHSLRSSKTKLKQASSSSPISKPNKTSIPDPKPKPSPSSSPTPSPLTTLHFQIRRSSDQQFPISTAQTLPARHFSNSASFSKIHRSSLNFEPPQPEITVTDHFPSNSEPKPEPANSRKVVKRHSNLIGGNAPLPPAKFRKCGNEGNFVKLNLRGGSKHKFLNKGKTRRNIYGSSGRRKFFRKKKRKAEGEGEGEDGKDKSMCEEDGSVVEPSQQKQKEECGGAKFNCNSIEEVALAVRNEASDENLLKLLKMVYGYESFRDGQLEAIKMVLAGESAMLVLPTGAGKSLCYQLPAMVLPGLTLVVSPLVALMIDQLRQLPPVIPGGLLCSSQTIEEVSETLRKLQEGTIKVLFVSPERFLNAEFLSVISTNLSISLVVVDEAHCISEWSHNFRPSYMRLRASMLRDRLNVGCILAMTATATVTTLNAVIMKDLLTLIKSSPFKEVKSIIIYCKFQSETDIISRYLCDYNVSAKVVATVAFGMGLDKQDVGAVIHYSLPESLEEYVQEIGRAGRDGRLSYCHLLFDNDTYFKLRSLMHSEGVDEFAVNKFLDQVFDDKNSHGKICSFVKESASRKFDMKEEVMLTLLTHLELGEVQYLRLLPQLNVTCTLNFHKTTPVLLAEVNMVVAAILKKSEAKQGQYLFDIPTVANSIGITAIELSNQLQNLKVRKLDAMFNAAVFAVNVCEKKHGCDGSQHTPCLQRKILGYFHEDNSDISNEMGQNSRFLRADIKVFLQSNSHTKFNPRAVARIMHGIASPAYPSMIWSKTHFWGRYTKIDFQVIMEAAKAELMNFVGKEAL</sequence>
<reference evidence="17" key="1">
    <citation type="submission" date="2018-02" db="EMBL/GenBank/DDBJ databases">
        <authorList>
            <person name="Cohen D.B."/>
            <person name="Kent A.D."/>
        </authorList>
    </citation>
    <scope>NUCLEOTIDE SEQUENCE</scope>
</reference>
<dbReference type="GO" id="GO:0000724">
    <property type="term" value="P:double-strand break repair via homologous recombination"/>
    <property type="evidence" value="ECO:0007669"/>
    <property type="project" value="TreeGrafter"/>
</dbReference>
<dbReference type="GO" id="GO:0005694">
    <property type="term" value="C:chromosome"/>
    <property type="evidence" value="ECO:0007669"/>
    <property type="project" value="TreeGrafter"/>
</dbReference>
<dbReference type="GO" id="GO:0043138">
    <property type="term" value="F:3'-5' DNA helicase activity"/>
    <property type="evidence" value="ECO:0007669"/>
    <property type="project" value="UniProtKB-EC"/>
</dbReference>
<dbReference type="GO" id="GO:0005737">
    <property type="term" value="C:cytoplasm"/>
    <property type="evidence" value="ECO:0007669"/>
    <property type="project" value="TreeGrafter"/>
</dbReference>
<proteinExistence type="inferred from homology"/>
<dbReference type="EC" id="5.6.2.4" evidence="11"/>
<dbReference type="PROSITE" id="PS51194">
    <property type="entry name" value="HELICASE_CTER"/>
    <property type="match status" value="1"/>
</dbReference>
<feature type="domain" description="Helicase ATP-binding" evidence="15">
    <location>
        <begin position="297"/>
        <end position="467"/>
    </location>
</feature>
<comment type="similarity">
    <text evidence="2">Belongs to the helicase family. RecQ subfamily.</text>
</comment>
<dbReference type="GO" id="GO:0016787">
    <property type="term" value="F:hydrolase activity"/>
    <property type="evidence" value="ECO:0007669"/>
    <property type="project" value="UniProtKB-KW"/>
</dbReference>
<dbReference type="PANTHER" id="PTHR13710:SF108">
    <property type="entry name" value="ATP-DEPENDENT DNA HELICASE Q4"/>
    <property type="match status" value="1"/>
</dbReference>
<dbReference type="GO" id="GO:0005524">
    <property type="term" value="F:ATP binding"/>
    <property type="evidence" value="ECO:0007669"/>
    <property type="project" value="UniProtKB-KW"/>
</dbReference>
<name>A0A2N9FSV3_FAGSY</name>
<evidence type="ECO:0000256" key="7">
    <source>
        <dbReference type="ARBA" id="ARBA00023125"/>
    </source>
</evidence>
<accession>A0A2N9FSV3</accession>
<keyword evidence="3" id="KW-0547">Nucleotide-binding</keyword>
<dbReference type="InterPro" id="IPR002464">
    <property type="entry name" value="DNA/RNA_helicase_DEAH_CS"/>
</dbReference>
<comment type="subcellular location">
    <subcellularLocation>
        <location evidence="1">Nucleus</location>
    </subcellularLocation>
</comment>
<feature type="compositionally biased region" description="Basic residues" evidence="13">
    <location>
        <begin position="207"/>
        <end position="216"/>
    </location>
</feature>
<dbReference type="Gene3D" id="3.40.50.300">
    <property type="entry name" value="P-loop containing nucleotide triphosphate hydrolases"/>
    <property type="match status" value="2"/>
</dbReference>
<dbReference type="GO" id="GO:0009378">
    <property type="term" value="F:four-way junction helicase activity"/>
    <property type="evidence" value="ECO:0007669"/>
    <property type="project" value="TreeGrafter"/>
</dbReference>
<evidence type="ECO:0000256" key="11">
    <source>
        <dbReference type="ARBA" id="ARBA00034808"/>
    </source>
</evidence>
<dbReference type="InterPro" id="IPR001650">
    <property type="entry name" value="Helicase_C-like"/>
</dbReference>
<protein>
    <recommendedName>
        <fullName evidence="11">DNA 3'-5' helicase</fullName>
        <ecNumber evidence="11">5.6.2.4</ecNumber>
    </recommendedName>
</protein>
<dbReference type="SMART" id="SM00490">
    <property type="entry name" value="HELICc"/>
    <property type="match status" value="1"/>
</dbReference>
<keyword evidence="4" id="KW-0378">Hydrolase</keyword>
<keyword evidence="6" id="KW-0067">ATP-binding</keyword>
<dbReference type="CDD" id="cd18018">
    <property type="entry name" value="DEXHc_RecQ4-like"/>
    <property type="match status" value="1"/>
</dbReference>
<gene>
    <name evidence="17" type="ORF">FSB_LOCUS17883</name>
</gene>
<evidence type="ECO:0000256" key="12">
    <source>
        <dbReference type="ARBA" id="ARBA00049360"/>
    </source>
</evidence>
<dbReference type="PROSITE" id="PS00690">
    <property type="entry name" value="DEAH_ATP_HELICASE"/>
    <property type="match status" value="1"/>
</dbReference>
<evidence type="ECO:0000259" key="15">
    <source>
        <dbReference type="PROSITE" id="PS51192"/>
    </source>
</evidence>
<feature type="transmembrane region" description="Helical" evidence="14">
    <location>
        <begin position="320"/>
        <end position="342"/>
    </location>
</feature>
<feature type="region of interest" description="Disordered" evidence="13">
    <location>
        <begin position="117"/>
        <end position="150"/>
    </location>
</feature>
<dbReference type="SMART" id="SM00487">
    <property type="entry name" value="DEXDc"/>
    <property type="match status" value="1"/>
</dbReference>
<evidence type="ECO:0000256" key="5">
    <source>
        <dbReference type="ARBA" id="ARBA00022806"/>
    </source>
</evidence>
<dbReference type="AlphaFoldDB" id="A0A2N9FSV3"/>
<dbReference type="PANTHER" id="PTHR13710">
    <property type="entry name" value="DNA HELICASE RECQ FAMILY MEMBER"/>
    <property type="match status" value="1"/>
</dbReference>
<dbReference type="GO" id="GO:0003677">
    <property type="term" value="F:DNA binding"/>
    <property type="evidence" value="ECO:0007669"/>
    <property type="project" value="UniProtKB-KW"/>
</dbReference>
<evidence type="ECO:0000256" key="2">
    <source>
        <dbReference type="ARBA" id="ARBA00005446"/>
    </source>
</evidence>
<dbReference type="InterPro" id="IPR014001">
    <property type="entry name" value="Helicase_ATP-bd"/>
</dbReference>
<dbReference type="FunFam" id="3.40.50.300:FF:000772">
    <property type="entry name" value="ATP-dependent DNA helicase Q4"/>
    <property type="match status" value="1"/>
</dbReference>
<evidence type="ECO:0000256" key="1">
    <source>
        <dbReference type="ARBA" id="ARBA00004123"/>
    </source>
</evidence>
<dbReference type="InterPro" id="IPR011545">
    <property type="entry name" value="DEAD/DEAH_box_helicase_dom"/>
</dbReference>
<feature type="region of interest" description="Disordered" evidence="13">
    <location>
        <begin position="207"/>
        <end position="245"/>
    </location>
</feature>
<evidence type="ECO:0000256" key="10">
    <source>
        <dbReference type="ARBA" id="ARBA00034617"/>
    </source>
</evidence>
<keyword evidence="8" id="KW-0413">Isomerase</keyword>
<dbReference type="GO" id="GO:0005634">
    <property type="term" value="C:nucleus"/>
    <property type="evidence" value="ECO:0007669"/>
    <property type="project" value="UniProtKB-SubCell"/>
</dbReference>
<keyword evidence="14" id="KW-0472">Membrane</keyword>
<keyword evidence="7" id="KW-0238">DNA-binding</keyword>
<dbReference type="InterPro" id="IPR027417">
    <property type="entry name" value="P-loop_NTPase"/>
</dbReference>
<organism evidence="17">
    <name type="scientific">Fagus sylvatica</name>
    <name type="common">Beechnut</name>
    <dbReference type="NCBI Taxonomy" id="28930"/>
    <lineage>
        <taxon>Eukaryota</taxon>
        <taxon>Viridiplantae</taxon>
        <taxon>Streptophyta</taxon>
        <taxon>Embryophyta</taxon>
        <taxon>Tracheophyta</taxon>
        <taxon>Spermatophyta</taxon>
        <taxon>Magnoliopsida</taxon>
        <taxon>eudicotyledons</taxon>
        <taxon>Gunneridae</taxon>
        <taxon>Pentapetalae</taxon>
        <taxon>rosids</taxon>
        <taxon>fabids</taxon>
        <taxon>Fagales</taxon>
        <taxon>Fagaceae</taxon>
        <taxon>Fagus</taxon>
    </lineage>
</organism>
<feature type="region of interest" description="Disordered" evidence="13">
    <location>
        <begin position="1"/>
        <end position="103"/>
    </location>
</feature>